<keyword evidence="8" id="KW-1185">Reference proteome</keyword>
<protein>
    <recommendedName>
        <fullName evidence="6">Zn(2)-C6 fungal-type domain-containing protein</fullName>
    </recommendedName>
</protein>
<dbReference type="VEuPathDB" id="FungiDB:C8Q69DRAFT_462722"/>
<dbReference type="GO" id="GO:0001228">
    <property type="term" value="F:DNA-binding transcription activator activity, RNA polymerase II-specific"/>
    <property type="evidence" value="ECO:0007669"/>
    <property type="project" value="TreeGrafter"/>
</dbReference>
<dbReference type="RefSeq" id="XP_028486842.1">
    <property type="nucleotide sequence ID" value="XM_028630333.1"/>
</dbReference>
<dbReference type="Pfam" id="PF11951">
    <property type="entry name" value="Fungal_trans_2"/>
    <property type="match status" value="1"/>
</dbReference>
<dbReference type="Gene3D" id="4.10.240.10">
    <property type="entry name" value="Zn(2)-C6 fungal-type DNA-binding domain"/>
    <property type="match status" value="1"/>
</dbReference>
<dbReference type="SMART" id="SM00066">
    <property type="entry name" value="GAL4"/>
    <property type="match status" value="1"/>
</dbReference>
<reference evidence="7 8" key="1">
    <citation type="journal article" date="2018" name="Front. Microbiol.">
        <title>Genomic and genetic insights into a cosmopolitan fungus, Paecilomyces variotii (Eurotiales).</title>
        <authorList>
            <person name="Urquhart A.S."/>
            <person name="Mondo S.J."/>
            <person name="Makela M.R."/>
            <person name="Hane J.K."/>
            <person name="Wiebenga A."/>
            <person name="He G."/>
            <person name="Mihaltcheva S."/>
            <person name="Pangilinan J."/>
            <person name="Lipzen A."/>
            <person name="Barry K."/>
            <person name="de Vries R.P."/>
            <person name="Grigoriev I.V."/>
            <person name="Idnurm A."/>
        </authorList>
    </citation>
    <scope>NUCLEOTIDE SEQUENCE [LARGE SCALE GENOMIC DNA]</scope>
    <source>
        <strain evidence="7 8">CBS 101075</strain>
    </source>
</reference>
<dbReference type="PANTHER" id="PTHR47784:SF5">
    <property type="entry name" value="STEROL UPTAKE CONTROL PROTEIN 2"/>
    <property type="match status" value="1"/>
</dbReference>
<sequence length="460" mass="51308">MARSGSQESTDPLSPSGPRPHIRLKQRVAHTKSRNGCFACKNRRVKCNEERPICGACSLRGDECIFPRPQTRQHHIRGRDTVSHDATNSGTLPNLHASPLCPLDFNAAPTRTSDPDDECRSGLHMRDLNLLQHYILHTSRSLSLNPRKLVVWERVIPDLASENAFLMHLVLALAGLHILKSRKSDKHRFTDTHICTSSLNESIDPRSVATDTAELPALIEHHQKGLQGCRQTSNTLAPTSRLRPLLIFNNANDDWKLVEPEPVLGNSLPGNVLSESLSAFVFGAQRAISKLRECLESQQAMGSVHGDVPGSNPRVEANWNVPLDPICVAQDQTIAVVEDMYMRTIYVLRLQPVEPRSSDHDTQAEIEDAAVASWPHLIPEAFVSSLDPDNLPDMTVGLSFVILAHLYLLLALLDNLWYLGENFGMEIEKIHTLIAEFGSPELTELMAWPLNVVRLQRNIR</sequence>
<dbReference type="GO" id="GO:0008270">
    <property type="term" value="F:zinc ion binding"/>
    <property type="evidence" value="ECO:0007669"/>
    <property type="project" value="InterPro"/>
</dbReference>
<dbReference type="SUPFAM" id="SSF57701">
    <property type="entry name" value="Zn2/Cys6 DNA-binding domain"/>
    <property type="match status" value="1"/>
</dbReference>
<comment type="caution">
    <text evidence="7">The sequence shown here is derived from an EMBL/GenBank/DDBJ whole genome shotgun (WGS) entry which is preliminary data.</text>
</comment>
<evidence type="ECO:0000256" key="3">
    <source>
        <dbReference type="ARBA" id="ARBA00023163"/>
    </source>
</evidence>
<gene>
    <name evidence="7" type="ORF">C8Q69DRAFT_462722</name>
</gene>
<dbReference type="PROSITE" id="PS00463">
    <property type="entry name" value="ZN2_CY6_FUNGAL_1"/>
    <property type="match status" value="1"/>
</dbReference>
<dbReference type="InterPro" id="IPR053157">
    <property type="entry name" value="Sterol_Uptake_Regulator"/>
</dbReference>
<dbReference type="InterPro" id="IPR001138">
    <property type="entry name" value="Zn2Cys6_DnaBD"/>
</dbReference>
<evidence type="ECO:0000256" key="4">
    <source>
        <dbReference type="ARBA" id="ARBA00023242"/>
    </source>
</evidence>
<dbReference type="InterPro" id="IPR021858">
    <property type="entry name" value="Fun_TF"/>
</dbReference>
<dbReference type="InterPro" id="IPR036864">
    <property type="entry name" value="Zn2-C6_fun-type_DNA-bd_sf"/>
</dbReference>
<evidence type="ECO:0000256" key="2">
    <source>
        <dbReference type="ARBA" id="ARBA00023125"/>
    </source>
</evidence>
<feature type="compositionally biased region" description="Polar residues" evidence="5">
    <location>
        <begin position="1"/>
        <end position="13"/>
    </location>
</feature>
<keyword evidence="1" id="KW-0805">Transcription regulation</keyword>
<evidence type="ECO:0000256" key="1">
    <source>
        <dbReference type="ARBA" id="ARBA00023015"/>
    </source>
</evidence>
<dbReference type="Proteomes" id="UP000283841">
    <property type="component" value="Unassembled WGS sequence"/>
</dbReference>
<dbReference type="GO" id="GO:0003677">
    <property type="term" value="F:DNA binding"/>
    <property type="evidence" value="ECO:0007669"/>
    <property type="project" value="UniProtKB-KW"/>
</dbReference>
<dbReference type="Pfam" id="PF00172">
    <property type="entry name" value="Zn_clus"/>
    <property type="match status" value="1"/>
</dbReference>
<dbReference type="STRING" id="264951.A0A443HZC7"/>
<dbReference type="PANTHER" id="PTHR47784">
    <property type="entry name" value="STEROL UPTAKE CONTROL PROTEIN 2"/>
    <property type="match status" value="1"/>
</dbReference>
<evidence type="ECO:0000313" key="8">
    <source>
        <dbReference type="Proteomes" id="UP000283841"/>
    </source>
</evidence>
<organism evidence="7 8">
    <name type="scientific">Byssochlamys spectabilis</name>
    <name type="common">Paecilomyces variotii</name>
    <dbReference type="NCBI Taxonomy" id="264951"/>
    <lineage>
        <taxon>Eukaryota</taxon>
        <taxon>Fungi</taxon>
        <taxon>Dikarya</taxon>
        <taxon>Ascomycota</taxon>
        <taxon>Pezizomycotina</taxon>
        <taxon>Eurotiomycetes</taxon>
        <taxon>Eurotiomycetidae</taxon>
        <taxon>Eurotiales</taxon>
        <taxon>Thermoascaceae</taxon>
        <taxon>Paecilomyces</taxon>
    </lineage>
</organism>
<feature type="region of interest" description="Disordered" evidence="5">
    <location>
        <begin position="1"/>
        <end position="22"/>
    </location>
</feature>
<feature type="domain" description="Zn(2)-C6 fungal-type" evidence="6">
    <location>
        <begin position="36"/>
        <end position="66"/>
    </location>
</feature>
<dbReference type="AlphaFoldDB" id="A0A443HZC7"/>
<name>A0A443HZC7_BYSSP</name>
<proteinExistence type="predicted"/>
<accession>A0A443HZC7</accession>
<dbReference type="CDD" id="cd00067">
    <property type="entry name" value="GAL4"/>
    <property type="match status" value="1"/>
</dbReference>
<evidence type="ECO:0000259" key="6">
    <source>
        <dbReference type="PROSITE" id="PS50048"/>
    </source>
</evidence>
<dbReference type="GeneID" id="39599610"/>
<evidence type="ECO:0000256" key="5">
    <source>
        <dbReference type="SAM" id="MobiDB-lite"/>
    </source>
</evidence>
<keyword evidence="3" id="KW-0804">Transcription</keyword>
<dbReference type="EMBL" id="RCNU01000003">
    <property type="protein sequence ID" value="RWQ97197.1"/>
    <property type="molecule type" value="Genomic_DNA"/>
</dbReference>
<keyword evidence="4" id="KW-0539">Nucleus</keyword>
<dbReference type="PROSITE" id="PS50048">
    <property type="entry name" value="ZN2_CY6_FUNGAL_2"/>
    <property type="match status" value="1"/>
</dbReference>
<evidence type="ECO:0000313" key="7">
    <source>
        <dbReference type="EMBL" id="RWQ97197.1"/>
    </source>
</evidence>
<keyword evidence="2" id="KW-0238">DNA-binding</keyword>